<reference evidence="2 3" key="1">
    <citation type="submission" date="2016-10" db="EMBL/GenBank/DDBJ databases">
        <authorList>
            <person name="de Groot N.N."/>
        </authorList>
    </citation>
    <scope>NUCLEOTIDE SEQUENCE [LARGE SCALE GENOMIC DNA]</scope>
    <source>
        <strain evidence="2 3">MON 2.2</strain>
    </source>
</reference>
<dbReference type="EMBL" id="LT629688">
    <property type="protein sequence ID" value="SDD43293.1"/>
    <property type="molecule type" value="Genomic_DNA"/>
</dbReference>
<accession>A0A1G6UPS9</accession>
<evidence type="ECO:0000256" key="1">
    <source>
        <dbReference type="SAM" id="MobiDB-lite"/>
    </source>
</evidence>
<feature type="compositionally biased region" description="Polar residues" evidence="1">
    <location>
        <begin position="44"/>
        <end position="53"/>
    </location>
</feature>
<name>A0A1G6UPS9_9ACTN</name>
<keyword evidence="3" id="KW-1185">Reference proteome</keyword>
<protein>
    <submittedName>
        <fullName evidence="2">Uncharacterized conserved protein</fullName>
    </submittedName>
</protein>
<feature type="region of interest" description="Disordered" evidence="1">
    <location>
        <begin position="44"/>
        <end position="65"/>
    </location>
</feature>
<dbReference type="OrthoDB" id="3598762at2"/>
<proteinExistence type="predicted"/>
<gene>
    <name evidence="2" type="ORF">SAMN04489747_0937</name>
</gene>
<sequence>MTGLINITDGDPQTETAVVAGLAFSAAEPQLLERGRIYSVTDTTGRQHVLDTQQHSERPHRVGPRKVETFDPTAFLDYTGRFLGEESEDVELWANLDQRTITAVLNAAEHAGKAGWADHRAVLTLRPNKQWTTWLGVSGQLMTQVKFAEFIEDNQDDFIDPNAATMLDLARTFTAKKSVDFESSENLANGARGLLYRETITSKAGEKGTLEIPSAVTIALRPFQGAEPYRVTARLRYRIEDGNLGIGFKLHRPDTVLEDAFDSVIATVEAGTPSHLHVNHGIG</sequence>
<dbReference type="RefSeq" id="WP_090591107.1">
    <property type="nucleotide sequence ID" value="NZ_LT629688.1"/>
</dbReference>
<dbReference type="AlphaFoldDB" id="A0A1G6UPS9"/>
<organism evidence="2 3">
    <name type="scientific">Auraticoccus monumenti</name>
    <dbReference type="NCBI Taxonomy" id="675864"/>
    <lineage>
        <taxon>Bacteria</taxon>
        <taxon>Bacillati</taxon>
        <taxon>Actinomycetota</taxon>
        <taxon>Actinomycetes</taxon>
        <taxon>Propionibacteriales</taxon>
        <taxon>Propionibacteriaceae</taxon>
        <taxon>Auraticoccus</taxon>
    </lineage>
</organism>
<evidence type="ECO:0000313" key="2">
    <source>
        <dbReference type="EMBL" id="SDD43293.1"/>
    </source>
</evidence>
<dbReference type="InterPro" id="IPR019276">
    <property type="entry name" value="DUF2303"/>
</dbReference>
<dbReference type="Pfam" id="PF10065">
    <property type="entry name" value="DUF2303"/>
    <property type="match status" value="1"/>
</dbReference>
<feature type="compositionally biased region" description="Basic and acidic residues" evidence="1">
    <location>
        <begin position="54"/>
        <end position="65"/>
    </location>
</feature>
<dbReference type="STRING" id="675864.SAMN04489747_0937"/>
<dbReference type="Proteomes" id="UP000198546">
    <property type="component" value="Chromosome i"/>
</dbReference>
<evidence type="ECO:0000313" key="3">
    <source>
        <dbReference type="Proteomes" id="UP000198546"/>
    </source>
</evidence>